<gene>
    <name evidence="7" type="ORF">Rmf_25880</name>
</gene>
<dbReference type="Proteomes" id="UP000831327">
    <property type="component" value="Chromosome"/>
</dbReference>
<comment type="similarity">
    <text evidence="2">Belongs to the ABC transporter superfamily.</text>
</comment>
<keyword evidence="5 7" id="KW-0067">ATP-binding</keyword>
<dbReference type="InterPro" id="IPR027417">
    <property type="entry name" value="P-loop_NTPase"/>
</dbReference>
<dbReference type="PROSITE" id="PS50893">
    <property type="entry name" value="ABC_TRANSPORTER_2"/>
    <property type="match status" value="1"/>
</dbReference>
<evidence type="ECO:0000256" key="2">
    <source>
        <dbReference type="ARBA" id="ARBA00005417"/>
    </source>
</evidence>
<evidence type="ECO:0000256" key="4">
    <source>
        <dbReference type="ARBA" id="ARBA00022741"/>
    </source>
</evidence>
<feature type="domain" description="ABC transporter" evidence="6">
    <location>
        <begin position="17"/>
        <end position="257"/>
    </location>
</feature>
<sequence length="353" mass="38378">MNAPLLDVNGLAKHYPVRKGLLLARQVGTVRAVDGVSFTLDRGETLALVGESGCGKSTTARLVLRLIEPSAGTLRFEGRDITGISGASLRAMRRRMQIVFQDPYASLNPRLTVAETIAEPMQVHGIGDAASRRARVAELLGLVGLRGFHAERYPHEFSGGQRQRIGIARALSVQPELIVCDEPVSALDVSIQAQVVNLLKDLQRRFGLAYLFIAHDLAVVKHVADRVAVMYLGRIVETARKRDLFAAPRHPYTRALLAAIPHPDPKRRGQVKPLGGDVPSPMNIPPGCRFHTRCPFAQDRCRSEEPALRPLADGHAAACHFAETLPPAELDFSGGLSEIAARRLALYAQARAG</sequence>
<keyword evidence="4" id="KW-0547">Nucleotide-binding</keyword>
<proteinExistence type="inferred from homology"/>
<dbReference type="EMBL" id="AP025637">
    <property type="protein sequence ID" value="BDG72659.1"/>
    <property type="molecule type" value="Genomic_DNA"/>
</dbReference>
<dbReference type="NCBIfam" id="TIGR01727">
    <property type="entry name" value="oligo_HPY"/>
    <property type="match status" value="1"/>
</dbReference>
<evidence type="ECO:0000256" key="5">
    <source>
        <dbReference type="ARBA" id="ARBA00022840"/>
    </source>
</evidence>
<evidence type="ECO:0000313" key="8">
    <source>
        <dbReference type="Proteomes" id="UP000831327"/>
    </source>
</evidence>
<reference evidence="7 8" key="1">
    <citation type="journal article" date="2016" name="Microbes Environ.">
        <title>Phylogenetically diverse aerobic anoxygenic phototrophic bacteria isolated from epilithic biofilms in Tama river, Japan.</title>
        <authorList>
            <person name="Hirose S."/>
            <person name="Matsuura K."/>
            <person name="Haruta S."/>
        </authorList>
    </citation>
    <scope>NUCLEOTIDE SEQUENCE [LARGE SCALE GENOMIC DNA]</scope>
    <source>
        <strain evidence="7 8">S08</strain>
    </source>
</reference>
<evidence type="ECO:0000256" key="1">
    <source>
        <dbReference type="ARBA" id="ARBA00004417"/>
    </source>
</evidence>
<dbReference type="InterPro" id="IPR050319">
    <property type="entry name" value="ABC_transp_ATP-bind"/>
</dbReference>
<dbReference type="InterPro" id="IPR017871">
    <property type="entry name" value="ABC_transporter-like_CS"/>
</dbReference>
<dbReference type="PANTHER" id="PTHR43776:SF7">
    <property type="entry name" value="D,D-DIPEPTIDE TRANSPORT ATP-BINDING PROTEIN DDPF-RELATED"/>
    <property type="match status" value="1"/>
</dbReference>
<dbReference type="InterPro" id="IPR003593">
    <property type="entry name" value="AAA+_ATPase"/>
</dbReference>
<dbReference type="NCBIfam" id="NF008453">
    <property type="entry name" value="PRK11308.1"/>
    <property type="match status" value="1"/>
</dbReference>
<dbReference type="PANTHER" id="PTHR43776">
    <property type="entry name" value="TRANSPORT ATP-BINDING PROTEIN"/>
    <property type="match status" value="1"/>
</dbReference>
<evidence type="ECO:0000259" key="6">
    <source>
        <dbReference type="PROSITE" id="PS50893"/>
    </source>
</evidence>
<dbReference type="GO" id="GO:0005524">
    <property type="term" value="F:ATP binding"/>
    <property type="evidence" value="ECO:0007669"/>
    <property type="project" value="UniProtKB-KW"/>
</dbReference>
<dbReference type="Pfam" id="PF08352">
    <property type="entry name" value="oligo_HPY"/>
    <property type="match status" value="1"/>
</dbReference>
<dbReference type="PROSITE" id="PS00211">
    <property type="entry name" value="ABC_TRANSPORTER_1"/>
    <property type="match status" value="1"/>
</dbReference>
<accession>A0ABN6P256</accession>
<keyword evidence="8" id="KW-1185">Reference proteome</keyword>
<dbReference type="CDD" id="cd03257">
    <property type="entry name" value="ABC_NikE_OppD_transporters"/>
    <property type="match status" value="1"/>
</dbReference>
<evidence type="ECO:0000256" key="3">
    <source>
        <dbReference type="ARBA" id="ARBA00022448"/>
    </source>
</evidence>
<dbReference type="SMART" id="SM00382">
    <property type="entry name" value="AAA"/>
    <property type="match status" value="1"/>
</dbReference>
<dbReference type="SUPFAM" id="SSF52540">
    <property type="entry name" value="P-loop containing nucleoside triphosphate hydrolases"/>
    <property type="match status" value="1"/>
</dbReference>
<organism evidence="7 8">
    <name type="scientific">Roseomonas fluvialis</name>
    <dbReference type="NCBI Taxonomy" id="1750527"/>
    <lineage>
        <taxon>Bacteria</taxon>
        <taxon>Pseudomonadati</taxon>
        <taxon>Pseudomonadota</taxon>
        <taxon>Alphaproteobacteria</taxon>
        <taxon>Acetobacterales</taxon>
        <taxon>Roseomonadaceae</taxon>
        <taxon>Roseomonas</taxon>
    </lineage>
</organism>
<evidence type="ECO:0000313" key="7">
    <source>
        <dbReference type="EMBL" id="BDG72659.1"/>
    </source>
</evidence>
<dbReference type="RefSeq" id="WP_244459848.1">
    <property type="nucleotide sequence ID" value="NZ_AP025637.1"/>
</dbReference>
<protein>
    <submittedName>
        <fullName evidence="7">Peptide ABC transporter ATP-binding protein</fullName>
    </submittedName>
</protein>
<keyword evidence="3" id="KW-0813">Transport</keyword>
<dbReference type="Gene3D" id="3.40.50.300">
    <property type="entry name" value="P-loop containing nucleotide triphosphate hydrolases"/>
    <property type="match status" value="1"/>
</dbReference>
<name>A0ABN6P256_9PROT</name>
<dbReference type="Pfam" id="PF00005">
    <property type="entry name" value="ABC_tran"/>
    <property type="match status" value="1"/>
</dbReference>
<comment type="subcellular location">
    <subcellularLocation>
        <location evidence="1">Cell inner membrane</location>
        <topology evidence="1">Peripheral membrane protein</topology>
    </subcellularLocation>
</comment>
<dbReference type="InterPro" id="IPR013563">
    <property type="entry name" value="Oligopep_ABC_C"/>
</dbReference>
<dbReference type="InterPro" id="IPR003439">
    <property type="entry name" value="ABC_transporter-like_ATP-bd"/>
</dbReference>